<dbReference type="EMBL" id="JAESVN010000002">
    <property type="protein sequence ID" value="MBL4916863.1"/>
    <property type="molecule type" value="Genomic_DNA"/>
</dbReference>
<feature type="binding site" evidence="9">
    <location>
        <position position="191"/>
    </location>
    <ligand>
        <name>Mg(2+)</name>
        <dbReference type="ChEBI" id="CHEBI:18420"/>
    </ligand>
</feature>
<evidence type="ECO:0000256" key="4">
    <source>
        <dbReference type="ARBA" id="ARBA00007131"/>
    </source>
</evidence>
<dbReference type="AlphaFoldDB" id="A0A8K0Y088"/>
<dbReference type="InterPro" id="IPR009014">
    <property type="entry name" value="Transketo_C/PFOR_II"/>
</dbReference>
<dbReference type="InterPro" id="IPR005474">
    <property type="entry name" value="Transketolase_N"/>
</dbReference>
<evidence type="ECO:0000256" key="7">
    <source>
        <dbReference type="ARBA" id="ARBA00051231"/>
    </source>
</evidence>
<evidence type="ECO:0000256" key="9">
    <source>
        <dbReference type="PIRSR" id="PIRSR000156-1"/>
    </source>
</evidence>
<dbReference type="InterPro" id="IPR005475">
    <property type="entry name" value="Transketolase-like_Pyr-bd"/>
</dbReference>
<dbReference type="Pfam" id="PF22613">
    <property type="entry name" value="Transketolase_C_1"/>
    <property type="match status" value="1"/>
</dbReference>
<dbReference type="GO" id="GO:0046872">
    <property type="term" value="F:metal ion binding"/>
    <property type="evidence" value="ECO:0007669"/>
    <property type="project" value="UniProtKB-KW"/>
</dbReference>
<evidence type="ECO:0000256" key="5">
    <source>
        <dbReference type="ARBA" id="ARBA00017172"/>
    </source>
</evidence>
<dbReference type="SMART" id="SM00861">
    <property type="entry name" value="Transket_pyr"/>
    <property type="match status" value="1"/>
</dbReference>
<comment type="caution">
    <text evidence="11">The sequence shown here is derived from an EMBL/GenBank/DDBJ whole genome shotgun (WGS) entry which is preliminary data.</text>
</comment>
<organism evidence="11 12">
    <name type="scientific">Szabonella alba</name>
    <dbReference type="NCBI Taxonomy" id="2804194"/>
    <lineage>
        <taxon>Bacteria</taxon>
        <taxon>Pseudomonadati</taxon>
        <taxon>Pseudomonadota</taxon>
        <taxon>Alphaproteobacteria</taxon>
        <taxon>Rhodobacterales</taxon>
        <taxon>Paracoccaceae</taxon>
        <taxon>Szabonella</taxon>
    </lineage>
</organism>
<name>A0A8K0Y088_9RHOB</name>
<feature type="binding site" evidence="9">
    <location>
        <position position="193"/>
    </location>
    <ligand>
        <name>Mg(2+)</name>
        <dbReference type="ChEBI" id="CHEBI:18420"/>
    </ligand>
</feature>
<dbReference type="InterPro" id="IPR004660">
    <property type="entry name" value="PDH_E1"/>
</dbReference>
<dbReference type="InterPro" id="IPR055152">
    <property type="entry name" value="Transketolase-like_C_2"/>
</dbReference>
<evidence type="ECO:0000256" key="2">
    <source>
        <dbReference type="ARBA" id="ARBA00001964"/>
    </source>
</evidence>
<dbReference type="InterPro" id="IPR041621">
    <property type="entry name" value="PDH_E1_M"/>
</dbReference>
<dbReference type="EC" id="1.2.4.1" evidence="8"/>
<keyword evidence="12" id="KW-1185">Reference proteome</keyword>
<dbReference type="PANTHER" id="PTHR43825:SF4">
    <property type="entry name" value="PYRUVATE DEHYDROGENASE E1 COMPONENT"/>
    <property type="match status" value="1"/>
</dbReference>
<sequence length="797" mass="86785">MTDTATETAKQLRLIEQRLLWLSHWMIHNANHIRPKVDAIKIGGHQASSASMVSIMTALYFSALRPADRVAVKPHASPVFHAMQYLMGNQTRERMENFRGFGGVQSYPSRTKDAGDVDFSTGSVGLGVGITALASMVQDFITAKDWGKDIATGRMVALVGDAEMDEGNVYEVLQEGWKNNLRNTWWIIDYNRQSLDGIVREGLFERIEKIFGTFGWEVLRIKYGALQRAAFEEPGGARLRDWIDACPNAEYAALTYQGGAVWRARLMEDLGDQGAVTALIDRRSDAELAALMENLGGNCVETMAQSFASVDHDRPTCFLAYTIKGWGTPIAGHKDNHGGLMTKAQMAEWQAHMGVPEGQEWDTFAGVEDAQALRDFLSQVPFFKNRTGRHGDARLPVPQIGPEAGQAGAAREISTQAAFGKIMDDLARGDSDLAARIMTTSPDVTGTTGLGAFVNRRKLFARDALPDAFIEHRIPSTAKWNFAPEGQHLELGIAEMNLFLLLGAAGLAHDLWGRRIIPIGTVYDPFVHRGLDALNYACYQDARFMIVGTPSGITLAPEGGAHQSIGTPLTGMAQDGLAAFEPAFADELAVIMAWAFDYMQREGGADPDERTWLRDETGGSVYLRLTTKPLEQPGRRADDGFRQGAIDGAYWLRPPGPNCAVVIAYQGAVADEAIAAAGIVAEHRRDVAVLAVTSADRLNAGWTAAQRERARGNPQATSHVEHLLAALPRHCALVTVIDGHPATLSWLGAVHGHRTIPHGVEHFGQTGTIGDLYRHFGLDRHALAQSVSRLTDGPAIG</sequence>
<keyword evidence="8" id="KW-0670">Pyruvate</keyword>
<comment type="catalytic activity">
    <reaction evidence="7 8">
        <text>N(6)-[(R)-lipoyl]-L-lysyl-[protein] + pyruvate + H(+) = N(6)-[(R)-S(8)-acetyldihydrolipoyl]-L-lysyl-[protein] + CO2</text>
        <dbReference type="Rhea" id="RHEA:19189"/>
        <dbReference type="Rhea" id="RHEA-COMP:10474"/>
        <dbReference type="Rhea" id="RHEA-COMP:10478"/>
        <dbReference type="ChEBI" id="CHEBI:15361"/>
        <dbReference type="ChEBI" id="CHEBI:15378"/>
        <dbReference type="ChEBI" id="CHEBI:16526"/>
        <dbReference type="ChEBI" id="CHEBI:83099"/>
        <dbReference type="ChEBI" id="CHEBI:83111"/>
        <dbReference type="EC" id="1.2.4.1"/>
    </reaction>
</comment>
<dbReference type="InterPro" id="IPR051157">
    <property type="entry name" value="PDH/Transketolase"/>
</dbReference>
<dbReference type="GO" id="GO:0004739">
    <property type="term" value="F:pyruvate dehydrogenase (acetyl-transferring) activity"/>
    <property type="evidence" value="ECO:0007669"/>
    <property type="project" value="UniProtKB-EC"/>
</dbReference>
<evidence type="ECO:0000256" key="3">
    <source>
        <dbReference type="ARBA" id="ARBA00003157"/>
    </source>
</evidence>
<dbReference type="RefSeq" id="WP_202687669.1">
    <property type="nucleotide sequence ID" value="NZ_JAESVN010000002.1"/>
</dbReference>
<dbReference type="Proteomes" id="UP000648908">
    <property type="component" value="Unassembled WGS sequence"/>
</dbReference>
<dbReference type="Gene3D" id="3.40.50.920">
    <property type="match status" value="1"/>
</dbReference>
<protein>
    <recommendedName>
        <fullName evidence="5 8">Pyruvate dehydrogenase E1 component</fullName>
        <ecNumber evidence="8">1.2.4.1</ecNumber>
    </recommendedName>
</protein>
<feature type="domain" description="Transketolase-like pyrimidine-binding" evidence="10">
    <location>
        <begin position="413"/>
        <end position="632"/>
    </location>
</feature>
<accession>A0A8K0Y088</accession>
<keyword evidence="9" id="KW-0460">Magnesium</keyword>
<keyword evidence="8" id="KW-0560">Oxidoreductase</keyword>
<dbReference type="SUPFAM" id="SSF52518">
    <property type="entry name" value="Thiamin diphosphate-binding fold (THDP-binding)"/>
    <property type="match status" value="2"/>
</dbReference>
<proteinExistence type="inferred from homology"/>
<comment type="cofactor">
    <cofactor evidence="2 8">
        <name>thiamine diphosphate</name>
        <dbReference type="ChEBI" id="CHEBI:58937"/>
    </cofactor>
</comment>
<gene>
    <name evidence="11" type="ORF">JL811_06465</name>
</gene>
<keyword evidence="6 8" id="KW-0786">Thiamine pyrophosphate</keyword>
<feature type="binding site" evidence="9">
    <location>
        <position position="161"/>
    </location>
    <ligand>
        <name>Mg(2+)</name>
        <dbReference type="ChEBI" id="CHEBI:18420"/>
    </ligand>
</feature>
<reference evidence="11" key="1">
    <citation type="submission" date="2021-01" db="EMBL/GenBank/DDBJ databases">
        <title>Tabrizicola alba sp. nov. a motile alkaliphilic bacterium isolated from a soda lake.</title>
        <authorList>
            <person name="Szuroczki S."/>
            <person name="Abbaszade G."/>
            <person name="Schumann P."/>
            <person name="Toth E."/>
        </authorList>
    </citation>
    <scope>NUCLEOTIDE SEQUENCE</scope>
    <source>
        <strain evidence="11">DMG-N-6</strain>
    </source>
</reference>
<comment type="similarity">
    <text evidence="4">Belongs to the transketolase family.</text>
</comment>
<dbReference type="Pfam" id="PF17831">
    <property type="entry name" value="PDH_E1_M"/>
    <property type="match status" value="1"/>
</dbReference>
<dbReference type="SUPFAM" id="SSF52922">
    <property type="entry name" value="TK C-terminal domain-like"/>
    <property type="match status" value="1"/>
</dbReference>
<evidence type="ECO:0000256" key="8">
    <source>
        <dbReference type="PIRNR" id="PIRNR000156"/>
    </source>
</evidence>
<evidence type="ECO:0000259" key="10">
    <source>
        <dbReference type="SMART" id="SM00861"/>
    </source>
</evidence>
<dbReference type="Pfam" id="PF00456">
    <property type="entry name" value="Transketolase_N"/>
    <property type="match status" value="1"/>
</dbReference>
<comment type="cofactor">
    <cofactor evidence="1 9">
        <name>Mg(2+)</name>
        <dbReference type="ChEBI" id="CHEBI:18420"/>
    </cofactor>
</comment>
<dbReference type="PANTHER" id="PTHR43825">
    <property type="entry name" value="PYRUVATE DEHYDROGENASE E1 COMPONENT"/>
    <property type="match status" value="1"/>
</dbReference>
<evidence type="ECO:0000313" key="12">
    <source>
        <dbReference type="Proteomes" id="UP000648908"/>
    </source>
</evidence>
<evidence type="ECO:0000256" key="6">
    <source>
        <dbReference type="ARBA" id="ARBA00023052"/>
    </source>
</evidence>
<dbReference type="InterPro" id="IPR029061">
    <property type="entry name" value="THDP-binding"/>
</dbReference>
<evidence type="ECO:0000313" key="11">
    <source>
        <dbReference type="EMBL" id="MBL4916863.1"/>
    </source>
</evidence>
<comment type="function">
    <text evidence="3 8">Component of the pyruvate dehydrogenase (PDH) complex, that catalyzes the overall conversion of pyruvate to acetyl-CoA and CO(2).</text>
</comment>
<dbReference type="Gene3D" id="3.40.50.970">
    <property type="match status" value="2"/>
</dbReference>
<keyword evidence="9" id="KW-0479">Metal-binding</keyword>
<evidence type="ECO:0000256" key="1">
    <source>
        <dbReference type="ARBA" id="ARBA00001946"/>
    </source>
</evidence>
<dbReference type="PIRSF" id="PIRSF000156">
    <property type="entry name" value="Pyruvate_dh_E1"/>
    <property type="match status" value="1"/>
</dbReference>